<dbReference type="InterPro" id="IPR024445">
    <property type="entry name" value="Tnp_ISXO2-like"/>
</dbReference>
<organism evidence="2">
    <name type="scientific">marine sediment metagenome</name>
    <dbReference type="NCBI Taxonomy" id="412755"/>
    <lineage>
        <taxon>unclassified sequences</taxon>
        <taxon>metagenomes</taxon>
        <taxon>ecological metagenomes</taxon>
    </lineage>
</organism>
<proteinExistence type="predicted"/>
<comment type="caution">
    <text evidence="2">The sequence shown here is derived from an EMBL/GenBank/DDBJ whole genome shotgun (WGS) entry which is preliminary data.</text>
</comment>
<reference evidence="2" key="1">
    <citation type="journal article" date="2014" name="Front. Microbiol.">
        <title>High frequency of phylogenetically diverse reductive dehalogenase-homologous genes in deep subseafloor sedimentary metagenomes.</title>
        <authorList>
            <person name="Kawai M."/>
            <person name="Futagami T."/>
            <person name="Toyoda A."/>
            <person name="Takaki Y."/>
            <person name="Nishi S."/>
            <person name="Hori S."/>
            <person name="Arai W."/>
            <person name="Tsubouchi T."/>
            <person name="Morono Y."/>
            <person name="Uchiyama I."/>
            <person name="Ito T."/>
            <person name="Fujiyama A."/>
            <person name="Inagaki F."/>
            <person name="Takami H."/>
        </authorList>
    </citation>
    <scope>NUCLEOTIDE SEQUENCE</scope>
    <source>
        <strain evidence="2">Expedition CK06-06</strain>
    </source>
</reference>
<gene>
    <name evidence="2" type="ORF">S12H4_15486</name>
</gene>
<evidence type="ECO:0000259" key="1">
    <source>
        <dbReference type="Pfam" id="PF12762"/>
    </source>
</evidence>
<dbReference type="Pfam" id="PF12762">
    <property type="entry name" value="DDE_Tnp_IS1595"/>
    <property type="match status" value="1"/>
</dbReference>
<sequence>MQELQIELQGILFNHKKIYSYRGLNTNTIESFWAVVERQIKGQHHHVSLEYPDKYVAECVFKFNNRKVDDMFETLIKNSMLNKVEILI</sequence>
<dbReference type="AlphaFoldDB" id="X1U5B6"/>
<evidence type="ECO:0000313" key="2">
    <source>
        <dbReference type="EMBL" id="GAI87464.1"/>
    </source>
</evidence>
<protein>
    <recommendedName>
        <fullName evidence="1">ISXO2-like transposase domain-containing protein</fullName>
    </recommendedName>
</protein>
<name>X1U5B6_9ZZZZ</name>
<accession>X1U5B6</accession>
<feature type="domain" description="ISXO2-like transposase" evidence="1">
    <location>
        <begin position="14"/>
        <end position="64"/>
    </location>
</feature>
<dbReference type="EMBL" id="BARW01007442">
    <property type="protein sequence ID" value="GAI87464.1"/>
    <property type="molecule type" value="Genomic_DNA"/>
</dbReference>